<dbReference type="Pfam" id="PF03129">
    <property type="entry name" value="HGTP_anticodon"/>
    <property type="match status" value="1"/>
</dbReference>
<proteinExistence type="predicted"/>
<dbReference type="InterPro" id="IPR002314">
    <property type="entry name" value="aa-tRNA-synt_IIb"/>
</dbReference>
<dbReference type="SUPFAM" id="SSF64586">
    <property type="entry name" value="C-terminal domain of ProRS"/>
    <property type="match status" value="1"/>
</dbReference>
<dbReference type="InterPro" id="IPR045864">
    <property type="entry name" value="aa-tRNA-synth_II/BPL/LPL"/>
</dbReference>
<dbReference type="InterPro" id="IPR006195">
    <property type="entry name" value="aa-tRNA-synth_II"/>
</dbReference>
<dbReference type="Gene3D" id="3.30.930.10">
    <property type="entry name" value="Bira Bifunctional Protein, Domain 2"/>
    <property type="match status" value="1"/>
</dbReference>
<dbReference type="InterPro" id="IPR036621">
    <property type="entry name" value="Anticodon-bd_dom_sf"/>
</dbReference>
<dbReference type="CDD" id="cd00778">
    <property type="entry name" value="ProRS_core_arch_euk"/>
    <property type="match status" value="1"/>
</dbReference>
<keyword evidence="4" id="KW-0067">ATP-binding</keyword>
<evidence type="ECO:0000256" key="7">
    <source>
        <dbReference type="SAM" id="MobiDB-lite"/>
    </source>
</evidence>
<dbReference type="SUPFAM" id="SSF55681">
    <property type="entry name" value="Class II aaRS and biotin synthetases"/>
    <property type="match status" value="1"/>
</dbReference>
<dbReference type="Pfam" id="PF00587">
    <property type="entry name" value="tRNA-synt_2b"/>
    <property type="match status" value="1"/>
</dbReference>
<feature type="compositionally biased region" description="Basic and acidic residues" evidence="7">
    <location>
        <begin position="7"/>
        <end position="25"/>
    </location>
</feature>
<feature type="region of interest" description="Disordered" evidence="7">
    <location>
        <begin position="1"/>
        <end position="31"/>
    </location>
</feature>
<evidence type="ECO:0000256" key="6">
    <source>
        <dbReference type="ARBA" id="ARBA00023146"/>
    </source>
</evidence>
<dbReference type="InterPro" id="IPR033721">
    <property type="entry name" value="ProRS_core_arch_euk"/>
</dbReference>
<evidence type="ECO:0000313" key="9">
    <source>
        <dbReference type="Proteomes" id="UP000694865"/>
    </source>
</evidence>
<dbReference type="PROSITE" id="PS50862">
    <property type="entry name" value="AA_TRNA_LIGASE_II"/>
    <property type="match status" value="1"/>
</dbReference>
<dbReference type="InterPro" id="IPR004499">
    <property type="entry name" value="Pro-tRNA-ligase_IIa_arc-type"/>
</dbReference>
<dbReference type="RefSeq" id="XP_006812510.1">
    <property type="nucleotide sequence ID" value="XM_006812447.1"/>
</dbReference>
<evidence type="ECO:0000256" key="3">
    <source>
        <dbReference type="ARBA" id="ARBA00022741"/>
    </source>
</evidence>
<evidence type="ECO:0000259" key="8">
    <source>
        <dbReference type="PROSITE" id="PS50862"/>
    </source>
</evidence>
<sequence length="496" mass="56833">MQTASGRWREKDKQGKGNIKEKPNEESSAEGGSTQLGLLVKKSENLAEWYWQIITKSEMIEYYDVYGCYILRPWAYSIWGVIKEFVGAKIKELGVENCYFPMFMSQAVLERVRAYEHTAHFAPEVTWVTKSGSSDLSEPIALRPTSEAVMYPAYARWVQSHRDLPIKLNQWCNVVRWEFEHPQPFLRTREFLWQEGHTAWANVEDAQEEVITILELYARVYEELLAVPVIIGRKTEKETFSGAEYTATIEAFIPASGKANQGATVHHLGQKFSKIFDITYEDTSQPSKHQFVYQNSWGLTTRTIGVLCMIHGDDQGYYWRPHVICKIHNNFCSIQIVIVPCGVTVDMSDVDKNALLDKCQDYAKLLKSTGMKCKGDYRDNYSPGWKFNYWELKGVPLRIEVGPQEMKNKQFAAVRRDSGERSTFPEDGAADQIRICRANADLNNHVKDTKDWNEFCTLLDKKNIIMSPFCGEIACDEKITEESGRIVGLNAMVLIT</sequence>
<evidence type="ECO:0000256" key="2">
    <source>
        <dbReference type="ARBA" id="ARBA00022598"/>
    </source>
</evidence>
<accession>A0ABM0LXL9</accession>
<evidence type="ECO:0000256" key="4">
    <source>
        <dbReference type="ARBA" id="ARBA00022840"/>
    </source>
</evidence>
<dbReference type="InterPro" id="IPR004154">
    <property type="entry name" value="Anticodon-bd"/>
</dbReference>
<keyword evidence="6" id="KW-0030">Aminoacyl-tRNA synthetase</keyword>
<keyword evidence="9" id="KW-1185">Reference proteome</keyword>
<dbReference type="EC" id="6.1.1.15" evidence="1"/>
<dbReference type="SUPFAM" id="SSF52954">
    <property type="entry name" value="Class II aaRS ABD-related"/>
    <property type="match status" value="1"/>
</dbReference>
<dbReference type="Gene3D" id="3.40.50.800">
    <property type="entry name" value="Anticodon-binding domain"/>
    <property type="match status" value="1"/>
</dbReference>
<keyword evidence="5" id="KW-0648">Protein biosynthesis</keyword>
<feature type="domain" description="Aminoacyl-transfer RNA synthetases class-II family profile" evidence="8">
    <location>
        <begin position="76"/>
        <end position="321"/>
    </location>
</feature>
<gene>
    <name evidence="10" type="primary">LOC102806763</name>
</gene>
<evidence type="ECO:0000256" key="5">
    <source>
        <dbReference type="ARBA" id="ARBA00022917"/>
    </source>
</evidence>
<keyword evidence="2" id="KW-0436">Ligase</keyword>
<dbReference type="Proteomes" id="UP000694865">
    <property type="component" value="Unplaced"/>
</dbReference>
<organism evidence="9 10">
    <name type="scientific">Saccoglossus kowalevskii</name>
    <name type="common">Acorn worm</name>
    <dbReference type="NCBI Taxonomy" id="10224"/>
    <lineage>
        <taxon>Eukaryota</taxon>
        <taxon>Metazoa</taxon>
        <taxon>Hemichordata</taxon>
        <taxon>Enteropneusta</taxon>
        <taxon>Harrimaniidae</taxon>
        <taxon>Saccoglossus</taxon>
    </lineage>
</organism>
<dbReference type="PANTHER" id="PTHR43382">
    <property type="entry name" value="PROLYL-TRNA SYNTHETASE"/>
    <property type="match status" value="1"/>
</dbReference>
<evidence type="ECO:0000313" key="10">
    <source>
        <dbReference type="RefSeq" id="XP_006812510.1"/>
    </source>
</evidence>
<evidence type="ECO:0000256" key="1">
    <source>
        <dbReference type="ARBA" id="ARBA00012831"/>
    </source>
</evidence>
<dbReference type="InterPro" id="IPR017449">
    <property type="entry name" value="Pro-tRNA_synth_II"/>
</dbReference>
<reference evidence="10" key="1">
    <citation type="submission" date="2025-08" db="UniProtKB">
        <authorList>
            <consortium name="RefSeq"/>
        </authorList>
    </citation>
    <scope>IDENTIFICATION</scope>
    <source>
        <tissue evidence="10">Testes</tissue>
    </source>
</reference>
<name>A0ABM0LXL9_SACKO</name>
<dbReference type="Gene3D" id="3.30.110.30">
    <property type="entry name" value="C-terminal domain of ProRS"/>
    <property type="match status" value="1"/>
</dbReference>
<dbReference type="GeneID" id="102806763"/>
<dbReference type="NCBIfam" id="TIGR00408">
    <property type="entry name" value="proS_fam_I"/>
    <property type="match status" value="1"/>
</dbReference>
<dbReference type="PANTHER" id="PTHR43382:SF2">
    <property type="entry name" value="BIFUNCTIONAL GLUTAMATE_PROLINE--TRNA LIGASE"/>
    <property type="match status" value="1"/>
</dbReference>
<keyword evidence="3" id="KW-0547">Nucleotide-binding</keyword>
<protein>
    <recommendedName>
        <fullName evidence="1">proline--tRNA ligase</fullName>
        <ecNumber evidence="1">6.1.1.15</ecNumber>
    </recommendedName>
</protein>